<dbReference type="InterPro" id="IPR025943">
    <property type="entry name" value="Sigma_54_int_dom_ATP-bd_2"/>
</dbReference>
<evidence type="ECO:0000256" key="5">
    <source>
        <dbReference type="PROSITE-ProRule" id="PRU00169"/>
    </source>
</evidence>
<dbReference type="CDD" id="cd00009">
    <property type="entry name" value="AAA"/>
    <property type="match status" value="1"/>
</dbReference>
<dbReference type="SMART" id="SM00382">
    <property type="entry name" value="AAA"/>
    <property type="match status" value="1"/>
</dbReference>
<dbReference type="Gene3D" id="1.10.8.60">
    <property type="match status" value="1"/>
</dbReference>
<keyword evidence="5" id="KW-0597">Phosphoprotein</keyword>
<name>A0ABV8H3N8_9FLAO</name>
<dbReference type="PROSITE" id="PS50110">
    <property type="entry name" value="RESPONSE_REGULATORY"/>
    <property type="match status" value="1"/>
</dbReference>
<feature type="domain" description="Response regulatory" evidence="7">
    <location>
        <begin position="7"/>
        <end position="126"/>
    </location>
</feature>
<sequence>MRLKNANILVIDDDLDVLTALRIMLKSLTNKVITEKNPNNIISILEKEKFDVVILDMNFNGVVNTGNEGIFWLNKIKQVDPKIDVILITAYADIDLAIRSLKKGASDFIVKPWKNEKMIEALKKIIEKKSVKPQISKLSAAGNSIVGESEEMQQVFEKLKKVAPTDANILILGENGTGKDLVARALHDQSLRKNKPFVKVDVGALTESLFESELFGYKKGAFTDAREDRKGRFEAANGGTLFLDEIGNISLQQQARLLSVLQNRTITPLGANQSIPIDIRLICATNLELSDLADENTFRKDLIYRINTVDLIVPPLRDRGTDITLLSRYFADMYAEKYFKEPFSFEKDFFSKLKSHSFPGNVRELQYVLERAVIMAEADVLAAEDLVFSVLEKSTVQNIELKETNLETVEKQTILKVIEKNKGNISKSAKELGITRAALYRRLHKYDL</sequence>
<dbReference type="Gene3D" id="1.10.10.60">
    <property type="entry name" value="Homeodomain-like"/>
    <property type="match status" value="1"/>
</dbReference>
<proteinExistence type="predicted"/>
<dbReference type="PRINTS" id="PR01590">
    <property type="entry name" value="HTHFIS"/>
</dbReference>
<evidence type="ECO:0000256" key="4">
    <source>
        <dbReference type="ARBA" id="ARBA00023163"/>
    </source>
</evidence>
<dbReference type="Proteomes" id="UP001595793">
    <property type="component" value="Unassembled WGS sequence"/>
</dbReference>
<dbReference type="InterPro" id="IPR058031">
    <property type="entry name" value="AAA_lid_NorR"/>
</dbReference>
<keyword evidence="4" id="KW-0804">Transcription</keyword>
<reference evidence="9" key="1">
    <citation type="journal article" date="2019" name="Int. J. Syst. Evol. Microbiol.">
        <title>The Global Catalogue of Microorganisms (GCM) 10K type strain sequencing project: providing services to taxonomists for standard genome sequencing and annotation.</title>
        <authorList>
            <consortium name="The Broad Institute Genomics Platform"/>
            <consortium name="The Broad Institute Genome Sequencing Center for Infectious Disease"/>
            <person name="Wu L."/>
            <person name="Ma J."/>
        </authorList>
    </citation>
    <scope>NUCLEOTIDE SEQUENCE [LARGE SCALE GENOMIC DNA]</scope>
    <source>
        <strain evidence="9">CECT 9128</strain>
    </source>
</reference>
<organism evidence="8 9">
    <name type="scientific">Zunongwangia endophytica</name>
    <dbReference type="NCBI Taxonomy" id="1808945"/>
    <lineage>
        <taxon>Bacteria</taxon>
        <taxon>Pseudomonadati</taxon>
        <taxon>Bacteroidota</taxon>
        <taxon>Flavobacteriia</taxon>
        <taxon>Flavobacteriales</taxon>
        <taxon>Flavobacteriaceae</taxon>
        <taxon>Zunongwangia</taxon>
    </lineage>
</organism>
<dbReference type="InterPro" id="IPR027417">
    <property type="entry name" value="P-loop_NTPase"/>
</dbReference>
<evidence type="ECO:0000256" key="2">
    <source>
        <dbReference type="ARBA" id="ARBA00022840"/>
    </source>
</evidence>
<protein>
    <submittedName>
        <fullName evidence="8">Sigma-54-dependent transcriptional regulator</fullName>
    </submittedName>
</protein>
<dbReference type="Pfam" id="PF02954">
    <property type="entry name" value="HTH_8"/>
    <property type="match status" value="1"/>
</dbReference>
<dbReference type="PANTHER" id="PTHR32071:SF113">
    <property type="entry name" value="ALGINATE BIOSYNTHESIS TRANSCRIPTIONAL REGULATORY PROTEIN ALGB"/>
    <property type="match status" value="1"/>
</dbReference>
<dbReference type="InterPro" id="IPR009057">
    <property type="entry name" value="Homeodomain-like_sf"/>
</dbReference>
<dbReference type="InterPro" id="IPR011006">
    <property type="entry name" value="CheY-like_superfamily"/>
</dbReference>
<evidence type="ECO:0000313" key="8">
    <source>
        <dbReference type="EMBL" id="MFC4026505.1"/>
    </source>
</evidence>
<feature type="domain" description="Sigma-54 factor interaction" evidence="6">
    <location>
        <begin position="145"/>
        <end position="374"/>
    </location>
</feature>
<dbReference type="PROSITE" id="PS50045">
    <property type="entry name" value="SIGMA54_INTERACT_4"/>
    <property type="match status" value="1"/>
</dbReference>
<gene>
    <name evidence="8" type="ORF">ACFOS1_03750</name>
</gene>
<dbReference type="Pfam" id="PF25601">
    <property type="entry name" value="AAA_lid_14"/>
    <property type="match status" value="1"/>
</dbReference>
<dbReference type="SUPFAM" id="SSF52172">
    <property type="entry name" value="CheY-like"/>
    <property type="match status" value="1"/>
</dbReference>
<dbReference type="SUPFAM" id="SSF52540">
    <property type="entry name" value="P-loop containing nucleoside triphosphate hydrolases"/>
    <property type="match status" value="1"/>
</dbReference>
<dbReference type="InterPro" id="IPR002078">
    <property type="entry name" value="Sigma_54_int"/>
</dbReference>
<dbReference type="InterPro" id="IPR003593">
    <property type="entry name" value="AAA+_ATPase"/>
</dbReference>
<dbReference type="RefSeq" id="WP_290236140.1">
    <property type="nucleotide sequence ID" value="NZ_JAUFPZ010000002.1"/>
</dbReference>
<dbReference type="SUPFAM" id="SSF46689">
    <property type="entry name" value="Homeodomain-like"/>
    <property type="match status" value="1"/>
</dbReference>
<dbReference type="PANTHER" id="PTHR32071">
    <property type="entry name" value="TRANSCRIPTIONAL REGULATORY PROTEIN"/>
    <property type="match status" value="1"/>
</dbReference>
<dbReference type="Pfam" id="PF00158">
    <property type="entry name" value="Sigma54_activat"/>
    <property type="match status" value="1"/>
</dbReference>
<dbReference type="InterPro" id="IPR001789">
    <property type="entry name" value="Sig_transdc_resp-reg_receiver"/>
</dbReference>
<evidence type="ECO:0000259" key="7">
    <source>
        <dbReference type="PROSITE" id="PS50110"/>
    </source>
</evidence>
<evidence type="ECO:0000259" key="6">
    <source>
        <dbReference type="PROSITE" id="PS50045"/>
    </source>
</evidence>
<keyword evidence="9" id="KW-1185">Reference proteome</keyword>
<evidence type="ECO:0000313" key="9">
    <source>
        <dbReference type="Proteomes" id="UP001595793"/>
    </source>
</evidence>
<dbReference type="Gene3D" id="3.40.50.2300">
    <property type="match status" value="1"/>
</dbReference>
<dbReference type="InterPro" id="IPR002197">
    <property type="entry name" value="HTH_Fis"/>
</dbReference>
<accession>A0ABV8H3N8</accession>
<dbReference type="SMART" id="SM00448">
    <property type="entry name" value="REC"/>
    <property type="match status" value="1"/>
</dbReference>
<keyword evidence="1" id="KW-0547">Nucleotide-binding</keyword>
<dbReference type="PROSITE" id="PS00676">
    <property type="entry name" value="SIGMA54_INTERACT_2"/>
    <property type="match status" value="1"/>
</dbReference>
<feature type="modified residue" description="4-aspartylphosphate" evidence="5">
    <location>
        <position position="56"/>
    </location>
</feature>
<comment type="caution">
    <text evidence="8">The sequence shown here is derived from an EMBL/GenBank/DDBJ whole genome shotgun (WGS) entry which is preliminary data.</text>
</comment>
<dbReference type="Gene3D" id="3.40.50.300">
    <property type="entry name" value="P-loop containing nucleotide triphosphate hydrolases"/>
    <property type="match status" value="1"/>
</dbReference>
<evidence type="ECO:0000256" key="1">
    <source>
        <dbReference type="ARBA" id="ARBA00022741"/>
    </source>
</evidence>
<keyword evidence="3" id="KW-0805">Transcription regulation</keyword>
<evidence type="ECO:0000256" key="3">
    <source>
        <dbReference type="ARBA" id="ARBA00023015"/>
    </source>
</evidence>
<dbReference type="Pfam" id="PF00072">
    <property type="entry name" value="Response_reg"/>
    <property type="match status" value="1"/>
</dbReference>
<keyword evidence="2" id="KW-0067">ATP-binding</keyword>
<dbReference type="EMBL" id="JBHSAS010000006">
    <property type="protein sequence ID" value="MFC4026505.1"/>
    <property type="molecule type" value="Genomic_DNA"/>
</dbReference>